<dbReference type="InterPro" id="IPR051315">
    <property type="entry name" value="Bact_Chemotaxis_CheA"/>
</dbReference>
<sequence>MGGRHDYVALEWVKGEIAETLKQAHQALDRLVDEPQAVAALDQCLECIHQVHGSLQMVEFYGAALLAEEMEALAQALRESRVAQRDEAIYLLRQAISQLPQYLERVQGARRDLPLVVLPLLNDLRSARGESLLTETSLFSPQLPDLPPLDEATLDRLAPPDLTILLRKLRHMLQTALVDLLREQDVKASLGYMAKVFERLQGLCQDAPLGPLWQISLALVEGIGSGAIANSPAVRSLLKDADRELKRLYEQGIAGINQPAPDELLKSLLFYIAKARYPTAQMQTMKDAYGLDDAVPDNALVDQERARMAGPDRDAMRSVLAALCEELVRVKERLDLFVRSDRQHASDLDSLLAPLRQIADTLAVLGFGQPRKVIIDQLAVVLSLAQGQREPNDAVLMDVAGALLYVEATLAGMAGPAEPESREDSRLPTTDLTQIHQLVIKEARVCLQQAKDLIVDYIDAGWERERLQPLPELLTQVRGALAMIPLGRAAGLLQACVGFVREHLLLDPRRPGWQQLDSLADVITSLEYYLERLSDDHQAPGEKILDVAEQGLAALGYTPDVAVADDQVPLLSDVLSPSEALVMQDLQELDSPEVVQSLAEVLASPVSVLNPPALDTPDSLLPPPGDEDPVDDELREVFLEETDEVLDVLREYLPLWVADPHGKAALGELRRAFHTLKGSGRMVRALVLGELAWAVENLLNRVLENSVEPGPLVRQLLEDVLQLLPELVDEFAAQAQRQRDDVDRLAARAHALARGEATLADEVQDGLDPQLLEIFRNEAETHLESLKRFLERAAEHLPLQASDELQRALHTLKGSAHMAGVLPIAELAAPLDLLAREYRAHLMALDLDEIELLQEAEGLFRRGLQQLGSDPLAPIDGAADLVERVRALTAARLASLLEAPSTGLRVKRDAQLISNFLAQGMDILLDAENLLRRWRQHPGERQELSDLLDELTTLGEGAHLADLQPMDELCEALLDLYGAVEESSLVVGERFFHEAEKAHEALIDMLDELAAGQEVSPQPALLRALRELLEEGLDPAAMGLIRSDGSRTLSITDLTRATAQMQHEAQDEVAGPDAEIVAIFLEEAVDILDSAGQALQRWLADPDNGAPLSSLQRDLHTLKGGARMAEVGPVGDLAQELENLYEGLVDRRYQHGEALADLLRRSHEQLALLLQQLQAQQALSDPKALIETIRGFRQRSGVASELPETAVSDDTAAHDPELLEIFLEEGFDILDSSGAALARWQAEPSNRQEVETLLRDLHTLKGGARMVEIAPIGDLAHELEFLYEGLSSGLLQATPALFGLLQKSHDRLAQMLDAARAEQPIKPAESLIEAIRGFTHPVQAATPPLVLPDLSPPGKPEPPAAPAEAGDMVKVSAELLDDLVNLAGETSIFRGRIEQQVNDARVALNEMETTIERIRDQLRRLDTETQGRILSRQQVEAERLGYEEFDPLEMDRHSQLQQLSRALFESASDLLDLKETLDRRNQDAENLLQQQGRVNTELQEGLMRTRMVPFERLVPRLKRIVRQVAEELGKDVAFSVGNAEGEMDRNVLERMVAPLEHMLRNAVDHGLESAEVRRAAGKPEQGRITLDLSHEGGDIVFDMRDDGAGVPLEAVRRKAIKRGLLDPNAEISDRDVLQFIMQPGFSTAEKITQISGRGVGMDVVHEEVRQLGGSMTIDSIPGQGVHFRIRLPFTVSVNRALMVQCQDEQYAIPLNTIEGIVRVVPHELESYYQLDPPHYEYAGQRYELCYLGELLHTVPRPKLLGQSLPLPVLLVDYNEHRIAVQVDAMAGTREIVVKSLGPQFAAVQGLSGATILGDGRVVLILDLLAHIRALQARPPAPRAVDDEAPAEAAPLRPRLVLVVDDSVTVRKVTSRLLERHGMNVLTAKDGVDAMALLQEHTPDLMLLDIEMPRMDGFEVAQQVRADPRLRQLPIIMITSRTGQKHRDRAMAIGVNDYLGKPYQESVLLESIAQWSRPHA</sequence>
<dbReference type="InterPro" id="IPR005467">
    <property type="entry name" value="His_kinase_dom"/>
</dbReference>
<dbReference type="EMBL" id="CP011110">
    <property type="protein sequence ID" value="AKA21843.1"/>
    <property type="molecule type" value="Genomic_DNA"/>
</dbReference>
<dbReference type="PROSITE" id="PS50109">
    <property type="entry name" value="HIS_KIN"/>
    <property type="match status" value="1"/>
</dbReference>
<dbReference type="CDD" id="cd00088">
    <property type="entry name" value="HPT"/>
    <property type="match status" value="4"/>
</dbReference>
<dbReference type="Pfam" id="PF02518">
    <property type="entry name" value="HATPase_c"/>
    <property type="match status" value="1"/>
</dbReference>
<dbReference type="GO" id="GO:0006935">
    <property type="term" value="P:chemotaxis"/>
    <property type="evidence" value="ECO:0007669"/>
    <property type="project" value="InterPro"/>
</dbReference>
<dbReference type="InterPro" id="IPR058661">
    <property type="entry name" value="FimL_2nd"/>
</dbReference>
<dbReference type="Gene3D" id="3.40.50.2300">
    <property type="match status" value="1"/>
</dbReference>
<gene>
    <name evidence="16" type="ORF">PCL1606_03880</name>
</gene>
<feature type="modified residue" description="Phosphohistidine" evidence="9">
    <location>
        <position position="810"/>
    </location>
</feature>
<dbReference type="InterPro" id="IPR004358">
    <property type="entry name" value="Sig_transdc_His_kin-like_C"/>
</dbReference>
<keyword evidence="5 16" id="KW-0808">Transferase</keyword>
<dbReference type="SUPFAM" id="SSF52172">
    <property type="entry name" value="CheY-like"/>
    <property type="match status" value="1"/>
</dbReference>
<evidence type="ECO:0000256" key="4">
    <source>
        <dbReference type="ARBA" id="ARBA00022553"/>
    </source>
</evidence>
<dbReference type="RefSeq" id="WP_045880783.1">
    <property type="nucleotide sequence ID" value="NZ_CP011110.1"/>
</dbReference>
<dbReference type="SUPFAM" id="SSF47226">
    <property type="entry name" value="Histidine-containing phosphotransfer domain, HPT domain"/>
    <property type="match status" value="7"/>
</dbReference>
<feature type="modified residue" description="4-aspartylphosphate" evidence="10">
    <location>
        <position position="1904"/>
    </location>
</feature>
<dbReference type="OrthoDB" id="9803176at2"/>
<evidence type="ECO:0000259" key="14">
    <source>
        <dbReference type="PROSITE" id="PS50851"/>
    </source>
</evidence>
<evidence type="ECO:0000256" key="3">
    <source>
        <dbReference type="ARBA" id="ARBA00021495"/>
    </source>
</evidence>
<evidence type="ECO:0000313" key="16">
    <source>
        <dbReference type="EMBL" id="AKA21843.1"/>
    </source>
</evidence>
<dbReference type="SMART" id="SM01231">
    <property type="entry name" value="H-kinase_dim"/>
    <property type="match status" value="1"/>
</dbReference>
<dbReference type="Pfam" id="PF26379">
    <property type="entry name" value="FimL_2nd"/>
    <property type="match status" value="1"/>
</dbReference>
<dbReference type="SMART" id="SM00073">
    <property type="entry name" value="HPT"/>
    <property type="match status" value="5"/>
</dbReference>
<dbReference type="PRINTS" id="PR00344">
    <property type="entry name" value="BCTRLSENSOR"/>
</dbReference>
<dbReference type="Gene3D" id="1.20.120.160">
    <property type="entry name" value="HPT domain"/>
    <property type="match status" value="6"/>
</dbReference>
<evidence type="ECO:0000256" key="6">
    <source>
        <dbReference type="ARBA" id="ARBA00022777"/>
    </source>
</evidence>
<dbReference type="Gene3D" id="1.10.287.560">
    <property type="entry name" value="Histidine kinase CheA-like, homodimeric domain"/>
    <property type="match status" value="1"/>
</dbReference>
<dbReference type="GO" id="GO:0005737">
    <property type="term" value="C:cytoplasm"/>
    <property type="evidence" value="ECO:0007669"/>
    <property type="project" value="InterPro"/>
</dbReference>
<evidence type="ECO:0000313" key="17">
    <source>
        <dbReference type="Proteomes" id="UP000032748"/>
    </source>
</evidence>
<evidence type="ECO:0000259" key="12">
    <source>
        <dbReference type="PROSITE" id="PS50109"/>
    </source>
</evidence>
<dbReference type="Pfam" id="PF02895">
    <property type="entry name" value="H-kinase_dim"/>
    <property type="match status" value="1"/>
</dbReference>
<dbReference type="InterPro" id="IPR001789">
    <property type="entry name" value="Sig_transdc_resp-reg_receiver"/>
</dbReference>
<keyword evidence="11" id="KW-0175">Coiled coil</keyword>
<feature type="modified residue" description="Phosphohistidine" evidence="9">
    <location>
        <position position="674"/>
    </location>
</feature>
<dbReference type="CDD" id="cd17546">
    <property type="entry name" value="REC_hyHK_CKI1_RcsC-like"/>
    <property type="match status" value="1"/>
</dbReference>
<dbReference type="PROSITE" id="PS50894">
    <property type="entry name" value="HPT"/>
    <property type="match status" value="4"/>
</dbReference>
<dbReference type="InterPro" id="IPR004105">
    <property type="entry name" value="CheA-like_dim"/>
</dbReference>
<dbReference type="InterPro" id="IPR011006">
    <property type="entry name" value="CheY-like_superfamily"/>
</dbReference>
<evidence type="ECO:0000256" key="7">
    <source>
        <dbReference type="ARBA" id="ARBA00023012"/>
    </source>
</evidence>
<reference evidence="16 17" key="1">
    <citation type="journal article" date="2015" name="Mol. Plant Microbe Interact.">
        <title>Comparative Genomic Analysis of Pseudomonas chlororaphis PCL1606 Reveals New Insight into Antifungal Compounds Involved in Biocontrol.</title>
        <authorList>
            <person name="Calderon C.E."/>
            <person name="Ramos C."/>
            <person name="de Vicente A."/>
            <person name="Cazorla F.M."/>
        </authorList>
    </citation>
    <scope>NUCLEOTIDE SEQUENCE [LARGE SCALE GENOMIC DNA]</scope>
    <source>
        <strain evidence="16 17">PCL1606</strain>
    </source>
</reference>
<comment type="catalytic activity">
    <reaction evidence="1">
        <text>ATP + protein L-histidine = ADP + protein N-phospho-L-histidine.</text>
        <dbReference type="EC" id="2.7.13.3"/>
    </reaction>
</comment>
<keyword evidence="7" id="KW-0902">Two-component regulatory system</keyword>
<evidence type="ECO:0000259" key="15">
    <source>
        <dbReference type="PROSITE" id="PS50894"/>
    </source>
</evidence>
<keyword evidence="4 10" id="KW-0597">Phosphoprotein</keyword>
<dbReference type="SUPFAM" id="SSF55874">
    <property type="entry name" value="ATPase domain of HSP90 chaperone/DNA topoisomerase II/histidine kinase"/>
    <property type="match status" value="1"/>
</dbReference>
<feature type="coiled-coil region" evidence="11">
    <location>
        <begin position="1397"/>
        <end position="1424"/>
    </location>
</feature>
<dbReference type="SMART" id="SM00260">
    <property type="entry name" value="CheW"/>
    <property type="match status" value="1"/>
</dbReference>
<dbReference type="SMART" id="SM00448">
    <property type="entry name" value="REC"/>
    <property type="match status" value="1"/>
</dbReference>
<evidence type="ECO:0000256" key="5">
    <source>
        <dbReference type="ARBA" id="ARBA00022679"/>
    </source>
</evidence>
<dbReference type="Gene3D" id="3.30.565.10">
    <property type="entry name" value="Histidine kinase-like ATPase, C-terminal domain"/>
    <property type="match status" value="1"/>
</dbReference>
<evidence type="ECO:0000256" key="8">
    <source>
        <dbReference type="ARBA" id="ARBA00035100"/>
    </source>
</evidence>
<evidence type="ECO:0000256" key="1">
    <source>
        <dbReference type="ARBA" id="ARBA00000085"/>
    </source>
</evidence>
<dbReference type="InterPro" id="IPR036061">
    <property type="entry name" value="CheW-like_dom_sf"/>
</dbReference>
<dbReference type="InterPro" id="IPR002545">
    <property type="entry name" value="CheW-lke_dom"/>
</dbReference>
<evidence type="ECO:0000256" key="9">
    <source>
        <dbReference type="PROSITE-ProRule" id="PRU00110"/>
    </source>
</evidence>
<feature type="domain" description="Response regulatory" evidence="13">
    <location>
        <begin position="1855"/>
        <end position="1971"/>
    </location>
</feature>
<dbReference type="KEGG" id="pcz:PCL1606_03880"/>
<evidence type="ECO:0000256" key="11">
    <source>
        <dbReference type="SAM" id="Coils"/>
    </source>
</evidence>
<organism evidence="16 17">
    <name type="scientific">Pseudomonas chlororaphis</name>
    <dbReference type="NCBI Taxonomy" id="587753"/>
    <lineage>
        <taxon>Bacteria</taxon>
        <taxon>Pseudomonadati</taxon>
        <taxon>Pseudomonadota</taxon>
        <taxon>Gammaproteobacteria</taxon>
        <taxon>Pseudomonadales</taxon>
        <taxon>Pseudomonadaceae</taxon>
        <taxon>Pseudomonas</taxon>
    </lineage>
</organism>
<evidence type="ECO:0000256" key="10">
    <source>
        <dbReference type="PROSITE-ProRule" id="PRU00169"/>
    </source>
</evidence>
<feature type="domain" description="HPt" evidence="15">
    <location>
        <begin position="764"/>
        <end position="867"/>
    </location>
</feature>
<protein>
    <recommendedName>
        <fullName evidence="3">Chemotaxis protein CheA</fullName>
        <ecNumber evidence="2">2.7.13.3</ecNumber>
    </recommendedName>
</protein>
<feature type="domain" description="HPt" evidence="15">
    <location>
        <begin position="1073"/>
        <end position="1176"/>
    </location>
</feature>
<feature type="modified residue" description="Phosphohistidine" evidence="9">
    <location>
        <position position="1116"/>
    </location>
</feature>
<dbReference type="Gene3D" id="2.30.30.40">
    <property type="entry name" value="SH3 Domains"/>
    <property type="match status" value="1"/>
</dbReference>
<dbReference type="PANTHER" id="PTHR43395">
    <property type="entry name" value="SENSOR HISTIDINE KINASE CHEA"/>
    <property type="match status" value="1"/>
</dbReference>
<dbReference type="EC" id="2.7.13.3" evidence="2"/>
<dbReference type="InterPro" id="IPR003594">
    <property type="entry name" value="HATPase_dom"/>
</dbReference>
<dbReference type="InterPro" id="IPR036890">
    <property type="entry name" value="HATPase_C_sf"/>
</dbReference>
<feature type="modified residue" description="Phosphohistidine" evidence="9">
    <location>
        <position position="1258"/>
    </location>
</feature>
<dbReference type="Pfam" id="PF01627">
    <property type="entry name" value="Hpt"/>
    <property type="match status" value="5"/>
</dbReference>
<feature type="domain" description="HPt" evidence="15">
    <location>
        <begin position="627"/>
        <end position="738"/>
    </location>
</feature>
<dbReference type="SUPFAM" id="SSF50341">
    <property type="entry name" value="CheW-like"/>
    <property type="match status" value="1"/>
</dbReference>
<dbReference type="PROSITE" id="PS50851">
    <property type="entry name" value="CHEW"/>
    <property type="match status" value="1"/>
</dbReference>
<name>A0A0D5XS01_9PSED</name>
<dbReference type="PATRIC" id="fig|587753.10.peg.388"/>
<dbReference type="InterPro" id="IPR008207">
    <property type="entry name" value="Sig_transdc_His_kin_Hpt_dom"/>
</dbReference>
<feature type="domain" description="Histidine kinase" evidence="12">
    <location>
        <begin position="1439"/>
        <end position="1691"/>
    </location>
</feature>
<dbReference type="Pfam" id="PF01584">
    <property type="entry name" value="CheW"/>
    <property type="match status" value="1"/>
</dbReference>
<comment type="function">
    <text evidence="8">Involved in the transmission of sensory signals from the chemoreceptors to the flagellar motors. CheA is autophosphorylated; it can transfer its phosphate group to either CheB or CheY.</text>
</comment>
<proteinExistence type="predicted"/>
<dbReference type="Pfam" id="PF00072">
    <property type="entry name" value="Response_reg"/>
    <property type="match status" value="1"/>
</dbReference>
<dbReference type="PANTHER" id="PTHR43395:SF8">
    <property type="entry name" value="HISTIDINE KINASE"/>
    <property type="match status" value="1"/>
</dbReference>
<dbReference type="InterPro" id="IPR036641">
    <property type="entry name" value="HPT_dom_sf"/>
</dbReference>
<dbReference type="FunFam" id="3.30.565.10:FF:000016">
    <property type="entry name" value="Chemotaxis protein CheA, putative"/>
    <property type="match status" value="1"/>
</dbReference>
<dbReference type="GO" id="GO:0000155">
    <property type="term" value="F:phosphorelay sensor kinase activity"/>
    <property type="evidence" value="ECO:0007669"/>
    <property type="project" value="InterPro"/>
</dbReference>
<evidence type="ECO:0000256" key="2">
    <source>
        <dbReference type="ARBA" id="ARBA00012438"/>
    </source>
</evidence>
<dbReference type="Proteomes" id="UP000032748">
    <property type="component" value="Chromosome"/>
</dbReference>
<evidence type="ECO:0000259" key="13">
    <source>
        <dbReference type="PROSITE" id="PS50110"/>
    </source>
</evidence>
<dbReference type="PROSITE" id="PS50110">
    <property type="entry name" value="RESPONSE_REGULATORY"/>
    <property type="match status" value="1"/>
</dbReference>
<keyword evidence="6 16" id="KW-0418">Kinase</keyword>
<dbReference type="InterPro" id="IPR037006">
    <property type="entry name" value="CheA-like_homodim_sf"/>
</dbReference>
<dbReference type="SMART" id="SM00387">
    <property type="entry name" value="HATPase_c"/>
    <property type="match status" value="1"/>
</dbReference>
<feature type="domain" description="CheW-like" evidence="14">
    <location>
        <begin position="1693"/>
        <end position="1832"/>
    </location>
</feature>
<feature type="domain" description="HPt" evidence="15">
    <location>
        <begin position="1211"/>
        <end position="1315"/>
    </location>
</feature>
<accession>A0A0D5XS01</accession>